<protein>
    <submittedName>
        <fullName evidence="1">Uncharacterized protein</fullName>
    </submittedName>
</protein>
<dbReference type="EMBL" id="CM051404">
    <property type="protein sequence ID" value="KAJ4706433.1"/>
    <property type="molecule type" value="Genomic_DNA"/>
</dbReference>
<accession>A0ACC1X703</accession>
<evidence type="ECO:0000313" key="2">
    <source>
        <dbReference type="Proteomes" id="UP001164539"/>
    </source>
</evidence>
<organism evidence="1 2">
    <name type="scientific">Melia azedarach</name>
    <name type="common">Chinaberry tree</name>
    <dbReference type="NCBI Taxonomy" id="155640"/>
    <lineage>
        <taxon>Eukaryota</taxon>
        <taxon>Viridiplantae</taxon>
        <taxon>Streptophyta</taxon>
        <taxon>Embryophyta</taxon>
        <taxon>Tracheophyta</taxon>
        <taxon>Spermatophyta</taxon>
        <taxon>Magnoliopsida</taxon>
        <taxon>eudicotyledons</taxon>
        <taxon>Gunneridae</taxon>
        <taxon>Pentapetalae</taxon>
        <taxon>rosids</taxon>
        <taxon>malvids</taxon>
        <taxon>Sapindales</taxon>
        <taxon>Meliaceae</taxon>
        <taxon>Melia</taxon>
    </lineage>
</organism>
<gene>
    <name evidence="1" type="ORF">OWV82_020079</name>
</gene>
<dbReference type="Proteomes" id="UP001164539">
    <property type="component" value="Chromosome 11"/>
</dbReference>
<reference evidence="1 2" key="1">
    <citation type="journal article" date="2023" name="Science">
        <title>Complex scaffold remodeling in plant triterpene biosynthesis.</title>
        <authorList>
            <person name="De La Pena R."/>
            <person name="Hodgson H."/>
            <person name="Liu J.C."/>
            <person name="Stephenson M.J."/>
            <person name="Martin A.C."/>
            <person name="Owen C."/>
            <person name="Harkess A."/>
            <person name="Leebens-Mack J."/>
            <person name="Jimenez L.E."/>
            <person name="Osbourn A."/>
            <person name="Sattely E.S."/>
        </authorList>
    </citation>
    <scope>NUCLEOTIDE SEQUENCE [LARGE SCALE GENOMIC DNA]</scope>
    <source>
        <strain evidence="2">cv. JPN11</strain>
        <tissue evidence="1">Leaf</tissue>
    </source>
</reference>
<name>A0ACC1X703_MELAZ</name>
<proteinExistence type="predicted"/>
<sequence length="70" mass="8103">MDTIHVAGYYSSDVGWICLSRAFYGHFRYEWSMTRRDVTGGGKSGRIILNHRNEFSVRCLYSFLFLSTIG</sequence>
<comment type="caution">
    <text evidence="1">The sequence shown here is derived from an EMBL/GenBank/DDBJ whole genome shotgun (WGS) entry which is preliminary data.</text>
</comment>
<evidence type="ECO:0000313" key="1">
    <source>
        <dbReference type="EMBL" id="KAJ4706433.1"/>
    </source>
</evidence>
<keyword evidence="2" id="KW-1185">Reference proteome</keyword>